<dbReference type="PANTHER" id="PTHR38731">
    <property type="entry name" value="LIPL45-RELATED LIPOPROTEIN-RELATED"/>
    <property type="match status" value="1"/>
</dbReference>
<dbReference type="Proteomes" id="UP001193035">
    <property type="component" value="Unassembled WGS sequence"/>
</dbReference>
<keyword evidence="4" id="KW-1185">Reference proteome</keyword>
<feature type="domain" description="FecR protein" evidence="2">
    <location>
        <begin position="7"/>
        <end position="108"/>
    </location>
</feature>
<dbReference type="Pfam" id="PF04773">
    <property type="entry name" value="FecR"/>
    <property type="match status" value="1"/>
</dbReference>
<evidence type="ECO:0000313" key="3">
    <source>
        <dbReference type="EMBL" id="TMV10400.1"/>
    </source>
</evidence>
<gene>
    <name evidence="3" type="ORF">FGK63_04410</name>
</gene>
<feature type="compositionally biased region" description="Pro residues" evidence="1">
    <location>
        <begin position="191"/>
        <end position="223"/>
    </location>
</feature>
<evidence type="ECO:0000313" key="4">
    <source>
        <dbReference type="Proteomes" id="UP001193035"/>
    </source>
</evidence>
<evidence type="ECO:0000256" key="1">
    <source>
        <dbReference type="SAM" id="MobiDB-lite"/>
    </source>
</evidence>
<evidence type="ECO:0000259" key="2">
    <source>
        <dbReference type="Pfam" id="PF04773"/>
    </source>
</evidence>
<dbReference type="Gene3D" id="2.60.120.1440">
    <property type="match status" value="1"/>
</dbReference>
<protein>
    <submittedName>
        <fullName evidence="3">Iron dicitrate transport regulator FecR</fullName>
    </submittedName>
</protein>
<name>A0ABY2X4T1_9RHOB</name>
<accession>A0ABY2X4T1</accession>
<feature type="compositionally biased region" description="Gly residues" evidence="1">
    <location>
        <begin position="228"/>
        <end position="325"/>
    </location>
</feature>
<feature type="region of interest" description="Disordered" evidence="1">
    <location>
        <begin position="189"/>
        <end position="325"/>
    </location>
</feature>
<proteinExistence type="predicted"/>
<reference evidence="3 4" key="1">
    <citation type="submission" date="2019-05" db="EMBL/GenBank/DDBJ databases">
        <title>Ruegeria sp. nov., isolated from tidal flat.</title>
        <authorList>
            <person name="Kim W."/>
        </authorList>
    </citation>
    <scope>NUCLEOTIDE SEQUENCE [LARGE SCALE GENOMIC DNA]</scope>
    <source>
        <strain evidence="3 4">CAU 1488</strain>
    </source>
</reference>
<sequence length="325" mass="30712">MAVNSGDAITTDGSGVVQIIFSDETKIAVGPNARMVLDVTMMRGNQAAKNFAVKALGGSFRFISGKSKKSAYSIETPTATMGVRGTIFDFWVLGQRQSSLVILEGTVRMCGQRGACSLVRGQCALVATSPRGQIGRPVDNTQAARALRAGFPFIMSQTVLSEPFRADVGGCASLMEPPTQFEEQIKQPIPEVTPPPAPTVAPAPAPAPPAPAPAPPAPAPAPAPSVGTSGGDGGGPGASGGQGGTGLGSGGGGPSGAGGDQGSTGGGVLGGGGGSQGGSSGGGGTTSSGQSGGSSGAGGGSRGGASGASGGSGGSGSGGSGGAGG</sequence>
<comment type="caution">
    <text evidence="3">The sequence shown here is derived from an EMBL/GenBank/DDBJ whole genome shotgun (WGS) entry which is preliminary data.</text>
</comment>
<dbReference type="InterPro" id="IPR006860">
    <property type="entry name" value="FecR"/>
</dbReference>
<organism evidence="3 4">
    <name type="scientific">Ruegeria sediminis</name>
    <dbReference type="NCBI Taxonomy" id="2583820"/>
    <lineage>
        <taxon>Bacteria</taxon>
        <taxon>Pseudomonadati</taxon>
        <taxon>Pseudomonadota</taxon>
        <taxon>Alphaproteobacteria</taxon>
        <taxon>Rhodobacterales</taxon>
        <taxon>Roseobacteraceae</taxon>
        <taxon>Ruegeria</taxon>
    </lineage>
</organism>
<dbReference type="EMBL" id="VCPD01000001">
    <property type="protein sequence ID" value="TMV10400.1"/>
    <property type="molecule type" value="Genomic_DNA"/>
</dbReference>